<dbReference type="STRING" id="27334.A0A0A2JB86"/>
<comment type="caution">
    <text evidence="2">The sequence shown here is derived from an EMBL/GenBank/DDBJ whole genome shotgun (WGS) entry which is preliminary data.</text>
</comment>
<proteinExistence type="predicted"/>
<dbReference type="InterPro" id="IPR050977">
    <property type="entry name" value="Fungal_Meroterpenoid_Isomerase"/>
</dbReference>
<sequence length="148" mass="16945">MPAPAHIQRATIDKFLAAWKDSDAQGTIGLWSDEFEQQLLPHSLQQPTRSRSHAEFFYPKLVNGLTNWKLDIKHIVHDAVNGTAAVYATSSADTPIPEEKWTNEYAIFVWLTEEGLKVQRLEEMVDSAFYNHFFPLFQKHLAEQGGFQ</sequence>
<evidence type="ECO:0000313" key="2">
    <source>
        <dbReference type="EMBL" id="KGO51918.1"/>
    </source>
</evidence>
<dbReference type="HOGENOM" id="CLU_108113_0_0_1"/>
<evidence type="ECO:0000313" key="3">
    <source>
        <dbReference type="Proteomes" id="UP000030143"/>
    </source>
</evidence>
<evidence type="ECO:0000256" key="1">
    <source>
        <dbReference type="ARBA" id="ARBA00005179"/>
    </source>
</evidence>
<accession>A0A0A2JB86</accession>
<dbReference type="RefSeq" id="XP_016594716.1">
    <property type="nucleotide sequence ID" value="XM_016743651.1"/>
</dbReference>
<gene>
    <name evidence="2" type="ORF">PEX2_063800</name>
</gene>
<name>A0A0A2JB86_PENEN</name>
<keyword evidence="3" id="KW-1185">Reference proteome</keyword>
<dbReference type="EMBL" id="JQFZ01000275">
    <property type="protein sequence ID" value="KGO51918.1"/>
    <property type="molecule type" value="Genomic_DNA"/>
</dbReference>
<dbReference type="PhylomeDB" id="A0A0A2JB86"/>
<evidence type="ECO:0008006" key="4">
    <source>
        <dbReference type="Google" id="ProtNLM"/>
    </source>
</evidence>
<comment type="pathway">
    <text evidence="1">Secondary metabolite biosynthesis.</text>
</comment>
<protein>
    <recommendedName>
        <fullName evidence="4">SnoaL-like domain-containing protein</fullName>
    </recommendedName>
</protein>
<dbReference type="Gene3D" id="3.10.450.50">
    <property type="match status" value="1"/>
</dbReference>
<dbReference type="VEuPathDB" id="FungiDB:PEXP_093230"/>
<dbReference type="AlphaFoldDB" id="A0A0A2JB86"/>
<reference evidence="2 3" key="1">
    <citation type="journal article" date="2015" name="Mol. Plant Microbe Interact.">
        <title>Genome, transcriptome, and functional analyses of Penicillium expansum provide new insights into secondary metabolism and pathogenicity.</title>
        <authorList>
            <person name="Ballester A.R."/>
            <person name="Marcet-Houben M."/>
            <person name="Levin E."/>
            <person name="Sela N."/>
            <person name="Selma-Lazaro C."/>
            <person name="Carmona L."/>
            <person name="Wisniewski M."/>
            <person name="Droby S."/>
            <person name="Gonzalez-Candelas L."/>
            <person name="Gabaldon T."/>
        </authorList>
    </citation>
    <scope>NUCLEOTIDE SEQUENCE [LARGE SCALE GENOMIC DNA]</scope>
    <source>
        <strain evidence="2 3">MD-8</strain>
    </source>
</reference>
<dbReference type="OrthoDB" id="3758478at2759"/>
<organism evidence="2 3">
    <name type="scientific">Penicillium expansum</name>
    <name type="common">Blue mold rot fungus</name>
    <dbReference type="NCBI Taxonomy" id="27334"/>
    <lineage>
        <taxon>Eukaryota</taxon>
        <taxon>Fungi</taxon>
        <taxon>Dikarya</taxon>
        <taxon>Ascomycota</taxon>
        <taxon>Pezizomycotina</taxon>
        <taxon>Eurotiomycetes</taxon>
        <taxon>Eurotiomycetidae</taxon>
        <taxon>Eurotiales</taxon>
        <taxon>Aspergillaceae</taxon>
        <taxon>Penicillium</taxon>
    </lineage>
</organism>
<dbReference type="Proteomes" id="UP000030143">
    <property type="component" value="Unassembled WGS sequence"/>
</dbReference>
<dbReference type="GeneID" id="27679071"/>
<dbReference type="PANTHER" id="PTHR39598:SF1">
    <property type="entry name" value="AUSTINOID BIOSYNTHESIS CLUSTERS PROTEIN F-RELATED"/>
    <property type="match status" value="1"/>
</dbReference>
<dbReference type="InterPro" id="IPR032710">
    <property type="entry name" value="NTF2-like_dom_sf"/>
</dbReference>
<dbReference type="PANTHER" id="PTHR39598">
    <property type="entry name" value="AUSTINOL SYNTHESIS PROTEIN F-RELATED"/>
    <property type="match status" value="1"/>
</dbReference>
<dbReference type="SUPFAM" id="SSF54427">
    <property type="entry name" value="NTF2-like"/>
    <property type="match status" value="1"/>
</dbReference>